<protein>
    <submittedName>
        <fullName evidence="1">Glycosyl transferase</fullName>
    </submittedName>
</protein>
<dbReference type="RefSeq" id="WP_106338080.1">
    <property type="nucleotide sequence ID" value="NZ_PVZS01000018.1"/>
</dbReference>
<organism evidence="1 2">
    <name type="scientific">Alsobacter soli</name>
    <dbReference type="NCBI Taxonomy" id="2109933"/>
    <lineage>
        <taxon>Bacteria</taxon>
        <taxon>Pseudomonadati</taxon>
        <taxon>Pseudomonadota</taxon>
        <taxon>Alphaproteobacteria</taxon>
        <taxon>Hyphomicrobiales</taxon>
        <taxon>Alsobacteraceae</taxon>
        <taxon>Alsobacter</taxon>
    </lineage>
</organism>
<name>A0A2T1HQS6_9HYPH</name>
<dbReference type="Gene3D" id="3.90.550.10">
    <property type="entry name" value="Spore Coat Polysaccharide Biosynthesis Protein SpsA, Chain A"/>
    <property type="match status" value="1"/>
</dbReference>
<sequence length="289" mass="31708">MKLAVIIATYGRSSLVSRTLAHLEQQTRAPDLVIVSAPDASHLEPFTPSRYPLRAVFGPPGLTKQRNRGLDALSEPFDIVTFFDDDFLPGQDYLAHVERGFAEHPEWAAMMGTVIRDGIMGPGLSFEEGVRLLAQAEAGSPGDRVHSQPSAYGCNMSFRAASIGSLRFDERLVLYGWQEDVDFSRQVAKRGRIVQLESLLGVHLGVKSGRTSGVRFGYSQVVNPIYLMRKGTVPASVALAQMGRNLAANIVKSLRPEPFVDRRGRLRGNIMAAADVLRGRIDPEHVLSL</sequence>
<comment type="caution">
    <text evidence="1">The sequence shown here is derived from an EMBL/GenBank/DDBJ whole genome shotgun (WGS) entry which is preliminary data.</text>
</comment>
<evidence type="ECO:0000313" key="1">
    <source>
        <dbReference type="EMBL" id="PSC04001.1"/>
    </source>
</evidence>
<gene>
    <name evidence="1" type="ORF">SLNSH_16355</name>
</gene>
<keyword evidence="1" id="KW-0808">Transferase</keyword>
<proteinExistence type="predicted"/>
<dbReference type="Proteomes" id="UP000239772">
    <property type="component" value="Unassembled WGS sequence"/>
</dbReference>
<dbReference type="AlphaFoldDB" id="A0A2T1HQS6"/>
<dbReference type="GO" id="GO:0016740">
    <property type="term" value="F:transferase activity"/>
    <property type="evidence" value="ECO:0007669"/>
    <property type="project" value="UniProtKB-KW"/>
</dbReference>
<evidence type="ECO:0000313" key="2">
    <source>
        <dbReference type="Proteomes" id="UP000239772"/>
    </source>
</evidence>
<keyword evidence="2" id="KW-1185">Reference proteome</keyword>
<reference evidence="2" key="1">
    <citation type="submission" date="2018-03" db="EMBL/GenBank/DDBJ databases">
        <authorList>
            <person name="Sun L."/>
            <person name="Liu H."/>
            <person name="Chen W."/>
            <person name="Huang K."/>
            <person name="Liu W."/>
            <person name="Gao X."/>
        </authorList>
    </citation>
    <scope>NUCLEOTIDE SEQUENCE [LARGE SCALE GENOMIC DNA]</scope>
    <source>
        <strain evidence="2">SH9</strain>
    </source>
</reference>
<dbReference type="EMBL" id="PVZS01000018">
    <property type="protein sequence ID" value="PSC04001.1"/>
    <property type="molecule type" value="Genomic_DNA"/>
</dbReference>
<accession>A0A2T1HQS6</accession>
<dbReference type="CDD" id="cd00761">
    <property type="entry name" value="Glyco_tranf_GTA_type"/>
    <property type="match status" value="1"/>
</dbReference>
<dbReference type="OrthoDB" id="8404680at2"/>
<dbReference type="SUPFAM" id="SSF53448">
    <property type="entry name" value="Nucleotide-diphospho-sugar transferases"/>
    <property type="match status" value="1"/>
</dbReference>
<dbReference type="InterPro" id="IPR029044">
    <property type="entry name" value="Nucleotide-diphossugar_trans"/>
</dbReference>